<dbReference type="EMBL" id="LAZR01003474">
    <property type="protein sequence ID" value="KKN17940.1"/>
    <property type="molecule type" value="Genomic_DNA"/>
</dbReference>
<name>A0A0F9NEI7_9ZZZZ</name>
<organism evidence="1">
    <name type="scientific">marine sediment metagenome</name>
    <dbReference type="NCBI Taxonomy" id="412755"/>
    <lineage>
        <taxon>unclassified sequences</taxon>
        <taxon>metagenomes</taxon>
        <taxon>ecological metagenomes</taxon>
    </lineage>
</organism>
<gene>
    <name evidence="1" type="ORF">LCGC14_0960860</name>
</gene>
<sequence>MTTTNLSNQQMTENLELAKKINAYWKKQGIKVNARVELKKVPIYFEYVTVILSDDTVFKKRIILEQPIIVRSYEIVSDPPKFKVMA</sequence>
<accession>A0A0F9NEI7</accession>
<reference evidence="1" key="1">
    <citation type="journal article" date="2015" name="Nature">
        <title>Complex archaea that bridge the gap between prokaryotes and eukaryotes.</title>
        <authorList>
            <person name="Spang A."/>
            <person name="Saw J.H."/>
            <person name="Jorgensen S.L."/>
            <person name="Zaremba-Niedzwiedzka K."/>
            <person name="Martijn J."/>
            <person name="Lind A.E."/>
            <person name="van Eijk R."/>
            <person name="Schleper C."/>
            <person name="Guy L."/>
            <person name="Ettema T.J."/>
        </authorList>
    </citation>
    <scope>NUCLEOTIDE SEQUENCE</scope>
</reference>
<evidence type="ECO:0000313" key="1">
    <source>
        <dbReference type="EMBL" id="KKN17940.1"/>
    </source>
</evidence>
<protein>
    <submittedName>
        <fullName evidence="1">Uncharacterized protein</fullName>
    </submittedName>
</protein>
<comment type="caution">
    <text evidence="1">The sequence shown here is derived from an EMBL/GenBank/DDBJ whole genome shotgun (WGS) entry which is preliminary data.</text>
</comment>
<dbReference type="AlphaFoldDB" id="A0A0F9NEI7"/>
<proteinExistence type="predicted"/>